<dbReference type="RefSeq" id="WP_184616569.1">
    <property type="nucleotide sequence ID" value="NZ_BOOS01000043.1"/>
</dbReference>
<evidence type="ECO:0000313" key="2">
    <source>
        <dbReference type="EMBL" id="MBB5630050.1"/>
    </source>
</evidence>
<gene>
    <name evidence="2" type="ORF">BJ981_005814</name>
</gene>
<protein>
    <recommendedName>
        <fullName evidence="4">DUF2000 domain-containing protein</fullName>
    </recommendedName>
</protein>
<accession>A0A7W8Z9Z2</accession>
<reference evidence="2 3" key="1">
    <citation type="submission" date="2020-08" db="EMBL/GenBank/DDBJ databases">
        <title>Sequencing the genomes of 1000 actinobacteria strains.</title>
        <authorList>
            <person name="Klenk H.-P."/>
        </authorList>
    </citation>
    <scope>NUCLEOTIDE SEQUENCE [LARGE SCALE GENOMIC DNA]</scope>
    <source>
        <strain evidence="2 3">DSM 45790</strain>
    </source>
</reference>
<sequence>MSLPTKLVLVVRAGLPQALAVNAAAVVGLSLGARLPHPPARDGEDASGVRHAGLNPHPVPVLTATPAELADLHAKAGADEDLITVGFNEVARRARDYEVYLADLAATPGEEVEFVAVGVFGPRGRVTALTRRLPLHE</sequence>
<proteinExistence type="predicted"/>
<name>A0A7W8Z9Z2_9ACTN</name>
<keyword evidence="3" id="KW-1185">Reference proteome</keyword>
<dbReference type="Proteomes" id="UP000588112">
    <property type="component" value="Unassembled WGS sequence"/>
</dbReference>
<dbReference type="Gene3D" id="3.40.1490.10">
    <property type="entry name" value="Bit1"/>
    <property type="match status" value="1"/>
</dbReference>
<evidence type="ECO:0000313" key="3">
    <source>
        <dbReference type="Proteomes" id="UP000588112"/>
    </source>
</evidence>
<dbReference type="InterPro" id="IPR018988">
    <property type="entry name" value="DUF2000"/>
</dbReference>
<dbReference type="Pfam" id="PF09391">
    <property type="entry name" value="DUF2000"/>
    <property type="match status" value="1"/>
</dbReference>
<evidence type="ECO:0008006" key="4">
    <source>
        <dbReference type="Google" id="ProtNLM"/>
    </source>
</evidence>
<dbReference type="AlphaFoldDB" id="A0A7W8Z9Z2"/>
<dbReference type="PIRSF" id="PIRSF033736">
    <property type="entry name" value="UCP033763"/>
    <property type="match status" value="1"/>
</dbReference>
<dbReference type="InterPro" id="IPR023476">
    <property type="entry name" value="Pep_tRNA_hydro_II_dom_sf"/>
</dbReference>
<dbReference type="SUPFAM" id="SSF102462">
    <property type="entry name" value="Peptidyl-tRNA hydrolase II"/>
    <property type="match status" value="1"/>
</dbReference>
<organism evidence="2 3">
    <name type="scientific">Sphaerisporangium krabiense</name>
    <dbReference type="NCBI Taxonomy" id="763782"/>
    <lineage>
        <taxon>Bacteria</taxon>
        <taxon>Bacillati</taxon>
        <taxon>Actinomycetota</taxon>
        <taxon>Actinomycetes</taxon>
        <taxon>Streptosporangiales</taxon>
        <taxon>Streptosporangiaceae</taxon>
        <taxon>Sphaerisporangium</taxon>
    </lineage>
</organism>
<keyword evidence="1" id="KW-0732">Signal</keyword>
<dbReference type="InterPro" id="IPR017021">
    <property type="entry name" value="UCP033763"/>
</dbReference>
<feature type="chain" id="PRO_5031396736" description="DUF2000 domain-containing protein" evidence="1">
    <location>
        <begin position="24"/>
        <end position="137"/>
    </location>
</feature>
<dbReference type="EMBL" id="JACHBR010000002">
    <property type="protein sequence ID" value="MBB5630050.1"/>
    <property type="molecule type" value="Genomic_DNA"/>
</dbReference>
<comment type="caution">
    <text evidence="2">The sequence shown here is derived from an EMBL/GenBank/DDBJ whole genome shotgun (WGS) entry which is preliminary data.</text>
</comment>
<feature type="signal peptide" evidence="1">
    <location>
        <begin position="1"/>
        <end position="23"/>
    </location>
</feature>
<evidence type="ECO:0000256" key="1">
    <source>
        <dbReference type="SAM" id="SignalP"/>
    </source>
</evidence>